<accession>A0A9Q1IVE8</accession>
<name>A0A9Q1IVE8_SYNKA</name>
<dbReference type="AlphaFoldDB" id="A0A9Q1IVE8"/>
<protein>
    <submittedName>
        <fullName evidence="2">Uncharacterized protein</fullName>
    </submittedName>
</protein>
<keyword evidence="1" id="KW-0732">Signal</keyword>
<organism evidence="2 3">
    <name type="scientific">Synaphobranchus kaupii</name>
    <name type="common">Kaup's arrowtooth eel</name>
    <dbReference type="NCBI Taxonomy" id="118154"/>
    <lineage>
        <taxon>Eukaryota</taxon>
        <taxon>Metazoa</taxon>
        <taxon>Chordata</taxon>
        <taxon>Craniata</taxon>
        <taxon>Vertebrata</taxon>
        <taxon>Euteleostomi</taxon>
        <taxon>Actinopterygii</taxon>
        <taxon>Neopterygii</taxon>
        <taxon>Teleostei</taxon>
        <taxon>Anguilliformes</taxon>
        <taxon>Synaphobranchidae</taxon>
        <taxon>Synaphobranchus</taxon>
    </lineage>
</organism>
<dbReference type="InterPro" id="IPR031699">
    <property type="entry name" value="DUF4720"/>
</dbReference>
<feature type="chain" id="PRO_5040408495" evidence="1">
    <location>
        <begin position="23"/>
        <end position="92"/>
    </location>
</feature>
<comment type="caution">
    <text evidence="2">The sequence shown here is derived from an EMBL/GenBank/DDBJ whole genome shotgun (WGS) entry which is preliminary data.</text>
</comment>
<dbReference type="PANTHER" id="PTHR47620:SF1">
    <property type="entry name" value="GENE, 34066-RELATED"/>
    <property type="match status" value="1"/>
</dbReference>
<gene>
    <name evidence="2" type="ORF">SKAU_G00220060</name>
</gene>
<evidence type="ECO:0000313" key="2">
    <source>
        <dbReference type="EMBL" id="KAJ8354439.1"/>
    </source>
</evidence>
<reference evidence="2" key="1">
    <citation type="journal article" date="2023" name="Science">
        <title>Genome structures resolve the early diversification of teleost fishes.</title>
        <authorList>
            <person name="Parey E."/>
            <person name="Louis A."/>
            <person name="Montfort J."/>
            <person name="Bouchez O."/>
            <person name="Roques C."/>
            <person name="Iampietro C."/>
            <person name="Lluch J."/>
            <person name="Castinel A."/>
            <person name="Donnadieu C."/>
            <person name="Desvignes T."/>
            <person name="Floi Bucao C."/>
            <person name="Jouanno E."/>
            <person name="Wen M."/>
            <person name="Mejri S."/>
            <person name="Dirks R."/>
            <person name="Jansen H."/>
            <person name="Henkel C."/>
            <person name="Chen W.J."/>
            <person name="Zahm M."/>
            <person name="Cabau C."/>
            <person name="Klopp C."/>
            <person name="Thompson A.W."/>
            <person name="Robinson-Rechavi M."/>
            <person name="Braasch I."/>
            <person name="Lecointre G."/>
            <person name="Bobe J."/>
            <person name="Postlethwait J.H."/>
            <person name="Berthelot C."/>
            <person name="Roest Crollius H."/>
            <person name="Guiguen Y."/>
        </authorList>
    </citation>
    <scope>NUCLEOTIDE SEQUENCE</scope>
    <source>
        <strain evidence="2">WJC10195</strain>
    </source>
</reference>
<dbReference type="Proteomes" id="UP001152622">
    <property type="component" value="Chromosome 7"/>
</dbReference>
<evidence type="ECO:0000313" key="3">
    <source>
        <dbReference type="Proteomes" id="UP001152622"/>
    </source>
</evidence>
<sequence length="92" mass="10403">MLRPSLWATAAAMTLFITCVTSNPVYSEEEWKSLNNPQSRILFFRILQSYFDGRDENLLNVDKVVAGLDSSAVDSYLDEHLHGLQSNSLHDV</sequence>
<dbReference type="EMBL" id="JAINUF010000007">
    <property type="protein sequence ID" value="KAJ8354439.1"/>
    <property type="molecule type" value="Genomic_DNA"/>
</dbReference>
<proteinExistence type="predicted"/>
<dbReference type="Pfam" id="PF15846">
    <property type="entry name" value="DUF4720"/>
    <property type="match status" value="1"/>
</dbReference>
<keyword evidence="3" id="KW-1185">Reference proteome</keyword>
<dbReference type="PANTHER" id="PTHR47620">
    <property type="entry name" value="CHROMOSOME 2 OPEN READING FRAME 66"/>
    <property type="match status" value="1"/>
</dbReference>
<dbReference type="OrthoDB" id="9882381at2759"/>
<evidence type="ECO:0000256" key="1">
    <source>
        <dbReference type="SAM" id="SignalP"/>
    </source>
</evidence>
<feature type="signal peptide" evidence="1">
    <location>
        <begin position="1"/>
        <end position="22"/>
    </location>
</feature>